<dbReference type="PATRIC" id="fig|1299334.3.peg.3734"/>
<name>X8CAF9_MYCXE</name>
<dbReference type="EMBL" id="JAOB01000033">
    <property type="protein sequence ID" value="EUA52443.1"/>
    <property type="molecule type" value="Genomic_DNA"/>
</dbReference>
<dbReference type="AlphaFoldDB" id="X8CAF9"/>
<evidence type="ECO:0000313" key="1">
    <source>
        <dbReference type="EMBL" id="EUA52443.1"/>
    </source>
</evidence>
<proteinExistence type="predicted"/>
<accession>X8CAF9</accession>
<reference evidence="1" key="1">
    <citation type="submission" date="2014-01" db="EMBL/GenBank/DDBJ databases">
        <authorList>
            <person name="Brown-Elliot B."/>
            <person name="Wallace R."/>
            <person name="Lenaerts A."/>
            <person name="Ordway D."/>
            <person name="DeGroote M.A."/>
            <person name="Parker T."/>
            <person name="Sizemore C."/>
            <person name="Tallon L.J."/>
            <person name="Sadzewicz L.K."/>
            <person name="Sengamalay N."/>
            <person name="Fraser C.M."/>
            <person name="Hine E."/>
            <person name="Shefchek K.A."/>
            <person name="Das S.P."/>
            <person name="Tettelin H."/>
        </authorList>
    </citation>
    <scope>NUCLEOTIDE SEQUENCE [LARGE SCALE GENOMIC DNA]</scope>
    <source>
        <strain evidence="1">4042</strain>
    </source>
</reference>
<comment type="caution">
    <text evidence="1">The sequence shown here is derived from an EMBL/GenBank/DDBJ whole genome shotgun (WGS) entry which is preliminary data.</text>
</comment>
<protein>
    <submittedName>
        <fullName evidence="1">Conserved transmembrane domain protein</fullName>
    </submittedName>
</protein>
<keyword evidence="1" id="KW-0812">Transmembrane</keyword>
<sequence length="48" mass="5178">MKRVNLGAGEQVDIGHGTVVRFDGAVPFINLQVSHDPGRCGCWCSPPR</sequence>
<keyword evidence="1" id="KW-0472">Membrane</keyword>
<gene>
    <name evidence="1" type="ORF">I553_2630</name>
</gene>
<organism evidence="1">
    <name type="scientific">Mycobacterium xenopi 4042</name>
    <dbReference type="NCBI Taxonomy" id="1299334"/>
    <lineage>
        <taxon>Bacteria</taxon>
        <taxon>Bacillati</taxon>
        <taxon>Actinomycetota</taxon>
        <taxon>Actinomycetes</taxon>
        <taxon>Mycobacteriales</taxon>
        <taxon>Mycobacteriaceae</taxon>
        <taxon>Mycobacterium</taxon>
    </lineage>
</organism>